<feature type="region of interest" description="Disordered" evidence="1">
    <location>
        <begin position="1"/>
        <end position="85"/>
    </location>
</feature>
<organism evidence="2 3">
    <name type="scientific">Colletotrichum incanum</name>
    <name type="common">Soybean anthracnose fungus</name>
    <dbReference type="NCBI Taxonomy" id="1573173"/>
    <lineage>
        <taxon>Eukaryota</taxon>
        <taxon>Fungi</taxon>
        <taxon>Dikarya</taxon>
        <taxon>Ascomycota</taxon>
        <taxon>Pezizomycotina</taxon>
        <taxon>Sordariomycetes</taxon>
        <taxon>Hypocreomycetidae</taxon>
        <taxon>Glomerellales</taxon>
        <taxon>Glomerellaceae</taxon>
        <taxon>Colletotrichum</taxon>
        <taxon>Colletotrichum spaethianum species complex</taxon>
    </lineage>
</organism>
<gene>
    <name evidence="2" type="ORF">CI238_01206</name>
</gene>
<feature type="region of interest" description="Disordered" evidence="1">
    <location>
        <begin position="308"/>
        <end position="328"/>
    </location>
</feature>
<reference evidence="2 3" key="1">
    <citation type="submission" date="2015-06" db="EMBL/GenBank/DDBJ databases">
        <title>Survival trade-offs in plant roots during colonization by closely related pathogenic and mutualistic fungi.</title>
        <authorList>
            <person name="Hacquard S."/>
            <person name="Kracher B."/>
            <person name="Hiruma K."/>
            <person name="Weinman A."/>
            <person name="Muench P."/>
            <person name="Garrido Oter R."/>
            <person name="Ver Loren van Themaat E."/>
            <person name="Dallerey J.-F."/>
            <person name="Damm U."/>
            <person name="Henrissat B."/>
            <person name="Lespinet O."/>
            <person name="Thon M."/>
            <person name="Kemen E."/>
            <person name="McHardy A.C."/>
            <person name="Schulze-Lefert P."/>
            <person name="O'Connell R.J."/>
        </authorList>
    </citation>
    <scope>NUCLEOTIDE SEQUENCE [LARGE SCALE GENOMIC DNA]</scope>
    <source>
        <strain evidence="2 3">MAFF 238704</strain>
    </source>
</reference>
<dbReference type="STRING" id="1573173.A0A161X3D7"/>
<dbReference type="Proteomes" id="UP000076584">
    <property type="component" value="Unassembled WGS sequence"/>
</dbReference>
<sequence>MADGVDLRIDQISDLDIATPTRSENSASGNQPVLSPQFNPRPQKQRAMKRRSVKDHQSRAQHRGGDHHGRCHGLSDGMETTGHHFYSNPRRGDRVSGVALASDAENSAGLVENWLSNVSRRGAVPLEPMERNNQGQGHLKVLPWWPHGISLQDAPRRSHKRTRSQDSSIITSPAKVAALLHSRTGRYQPIDPTKPNDPFVLADTPSPRFEKRPRHKTREDRYDPQERVRQKRKKCREERPAPSKKPPKKMTSSSREVMDNFRSEVVLNDRLTLQPCITPGLFRNGRVSSPKPVEELAYNSIASLEHTLSRQSSWRQRKRSEFKQSQRREKELEEMTAFFGRKEISAEQRAENGQGRHRCNHENRQIGEQFLDEHSRPIEPQTWSTRTIPNEAGPGRNETRQPSQSKVDIRQTDRFQSNSRATSYVTWSTGSNRQTTILNYTNGRLPSSTPEPVRQALWETGVFAGTGLRGKDRSSKASFHQANTLRTQNRDLKQGQEHISLPGASVEGPIIIRYADKVVMTNNMHLLPLGGPKTSESLGYKPGTTTAETSRHSEAVARADLPTQLMMNDTGLNNLQTDCSAEINRKTYTPPTGADAATQARLGPQSREDIPIQALPKVFQRTPVATTKIDEPSPPRFNKVEMRSANAAWPHIDVTSTSKVATETAAECQNKEIPKTESAMFGVFGASPLANENRHIDHLLARDSVSYCQPNLLENRPLTSGSNSQLRNEIGCEERAIPNLYTYSRTTSRGSQPKALHPALTVQGYGSASRFKPSHFQHSESMADFIVRIEQDILRSENREPAWGPIRDDIAYQQRADNSPTPADQFVKKRASMAGTACFDQLPRELDWHYLRDASVSGPKAEPFLETEFNAQPRNYQYSGRQKSIDQTEHEREEMNAFWRHNYFYY</sequence>
<comment type="caution">
    <text evidence="2">The sequence shown here is derived from an EMBL/GenBank/DDBJ whole genome shotgun (WGS) entry which is preliminary data.</text>
</comment>
<dbReference type="EMBL" id="LFIW01000022">
    <property type="protein sequence ID" value="KZL88266.1"/>
    <property type="molecule type" value="Genomic_DNA"/>
</dbReference>
<dbReference type="AlphaFoldDB" id="A0A161X3D7"/>
<feature type="compositionally biased region" description="Basic and acidic residues" evidence="1">
    <location>
        <begin position="319"/>
        <end position="328"/>
    </location>
</feature>
<keyword evidence="3" id="KW-1185">Reference proteome</keyword>
<proteinExistence type="predicted"/>
<feature type="compositionally biased region" description="Polar residues" evidence="1">
    <location>
        <begin position="20"/>
        <end position="42"/>
    </location>
</feature>
<feature type="compositionally biased region" description="Basic and acidic residues" evidence="1">
    <location>
        <begin position="54"/>
        <end position="68"/>
    </location>
</feature>
<evidence type="ECO:0000313" key="2">
    <source>
        <dbReference type="EMBL" id="KZL88266.1"/>
    </source>
</evidence>
<feature type="region of interest" description="Disordered" evidence="1">
    <location>
        <begin position="369"/>
        <end position="421"/>
    </location>
</feature>
<evidence type="ECO:0000256" key="1">
    <source>
        <dbReference type="SAM" id="MobiDB-lite"/>
    </source>
</evidence>
<protein>
    <submittedName>
        <fullName evidence="2">Uncharacterized protein</fullName>
    </submittedName>
</protein>
<name>A0A161X3D7_COLIC</name>
<feature type="compositionally biased region" description="Basic and acidic residues" evidence="1">
    <location>
        <begin position="1"/>
        <end position="11"/>
    </location>
</feature>
<evidence type="ECO:0000313" key="3">
    <source>
        <dbReference type="Proteomes" id="UP000076584"/>
    </source>
</evidence>
<accession>A0A161X3D7</accession>
<feature type="compositionally biased region" description="Basic residues" evidence="1">
    <location>
        <begin position="43"/>
        <end position="53"/>
    </location>
</feature>
<feature type="region of interest" description="Disordered" evidence="1">
    <location>
        <begin position="184"/>
        <end position="257"/>
    </location>
</feature>
<feature type="compositionally biased region" description="Basic and acidic residues" evidence="1">
    <location>
        <begin position="217"/>
        <end position="228"/>
    </location>
</feature>